<evidence type="ECO:0000313" key="2">
    <source>
        <dbReference type="Proteomes" id="UP000229504"/>
    </source>
</evidence>
<gene>
    <name evidence="1" type="ORF">CDO35_12035</name>
</gene>
<proteinExistence type="predicted"/>
<accession>A0A2G5FM28</accession>
<organism evidence="1 2">
    <name type="scientific">Pseudomonas sediminis</name>
    <dbReference type="NCBI Taxonomy" id="1691904"/>
    <lineage>
        <taxon>Bacteria</taxon>
        <taxon>Pseudomonadati</taxon>
        <taxon>Pseudomonadota</taxon>
        <taxon>Gammaproteobacteria</taxon>
        <taxon>Pseudomonadales</taxon>
        <taxon>Pseudomonadaceae</taxon>
        <taxon>Pseudomonas</taxon>
    </lineage>
</organism>
<reference evidence="2" key="1">
    <citation type="submission" date="2017-06" db="EMBL/GenBank/DDBJ databases">
        <authorList>
            <person name="Rastogi G."/>
            <person name="Vaishampayan P."/>
            <person name="Seuylemezian A."/>
        </authorList>
    </citation>
    <scope>NUCLEOTIDE SEQUENCE [LARGE SCALE GENOMIC DNA]</scope>
    <source>
        <strain evidence="2">PI11</strain>
    </source>
</reference>
<dbReference type="AlphaFoldDB" id="A0A2G5FM28"/>
<protein>
    <submittedName>
        <fullName evidence="1">Uncharacterized protein</fullName>
    </submittedName>
</protein>
<dbReference type="EMBL" id="NIQU01000004">
    <property type="protein sequence ID" value="PIA69040.1"/>
    <property type="molecule type" value="Genomic_DNA"/>
</dbReference>
<comment type="caution">
    <text evidence="1">The sequence shown here is derived from an EMBL/GenBank/DDBJ whole genome shotgun (WGS) entry which is preliminary data.</text>
</comment>
<sequence>MKKEAGAVTTLHIDGGYAGENHAFFPSAELKRNLGVTFVPSLDVTYKFIITIDRIAKHMDVVTYVTGDGFPNCEAFIVDAAGTPIFLGVHVRKGAALFSLWGDKKYPMIASAIRLGLDDNGNFNGLIANELKRKQQNKEKLEFHPIAEWNDFFLSLDPSAERWMWPWQEPMPDKPSVAQ</sequence>
<evidence type="ECO:0000313" key="1">
    <source>
        <dbReference type="EMBL" id="PIA69040.1"/>
    </source>
</evidence>
<dbReference type="Proteomes" id="UP000229504">
    <property type="component" value="Unassembled WGS sequence"/>
</dbReference>
<name>A0A2G5FM28_9PSED</name>